<evidence type="ECO:0000313" key="1">
    <source>
        <dbReference type="Proteomes" id="UP000504615"/>
    </source>
</evidence>
<dbReference type="KEGG" id="pbar:105425614"/>
<organism evidence="1 2">
    <name type="scientific">Pogonomyrmex barbatus</name>
    <name type="common">red harvester ant</name>
    <dbReference type="NCBI Taxonomy" id="144034"/>
    <lineage>
        <taxon>Eukaryota</taxon>
        <taxon>Metazoa</taxon>
        <taxon>Ecdysozoa</taxon>
        <taxon>Arthropoda</taxon>
        <taxon>Hexapoda</taxon>
        <taxon>Insecta</taxon>
        <taxon>Pterygota</taxon>
        <taxon>Neoptera</taxon>
        <taxon>Endopterygota</taxon>
        <taxon>Hymenoptera</taxon>
        <taxon>Apocrita</taxon>
        <taxon>Aculeata</taxon>
        <taxon>Formicoidea</taxon>
        <taxon>Formicidae</taxon>
        <taxon>Myrmicinae</taxon>
        <taxon>Pogonomyrmex</taxon>
    </lineage>
</organism>
<reference evidence="2" key="1">
    <citation type="submission" date="2025-08" db="UniProtKB">
        <authorList>
            <consortium name="RefSeq"/>
        </authorList>
    </citation>
    <scope>IDENTIFICATION</scope>
</reference>
<protein>
    <submittedName>
        <fullName evidence="2">Uncharacterized protein LOC105425614</fullName>
    </submittedName>
</protein>
<accession>A0A6I9W7V1</accession>
<proteinExistence type="predicted"/>
<dbReference type="GeneID" id="105425614"/>
<dbReference type="AlphaFoldDB" id="A0A6I9W7V1"/>
<sequence>MLSIPPANSNRVHSPTWWYQQEKWPHALQSQHFCVGCGRERGSSPRTRGSERDRFFECLRRETSLRARPAAFYRRFYPGFLPARLATATVQDLTASARVERYSTTAVSDA</sequence>
<keyword evidence="1" id="KW-1185">Reference proteome</keyword>
<evidence type="ECO:0000313" key="2">
    <source>
        <dbReference type="RefSeq" id="XP_011634756.1"/>
    </source>
</evidence>
<dbReference type="Proteomes" id="UP000504615">
    <property type="component" value="Unplaced"/>
</dbReference>
<gene>
    <name evidence="2" type="primary">LOC105425614</name>
</gene>
<name>A0A6I9W7V1_9HYME</name>
<dbReference type="RefSeq" id="XP_011634756.1">
    <property type="nucleotide sequence ID" value="XM_011636454.2"/>
</dbReference>